<dbReference type="EMBL" id="CAJOBG010039354">
    <property type="protein sequence ID" value="CAF4385013.1"/>
    <property type="molecule type" value="Genomic_DNA"/>
</dbReference>
<dbReference type="AlphaFoldDB" id="A0A820NCF6"/>
<dbReference type="Proteomes" id="UP000663866">
    <property type="component" value="Unassembled WGS sequence"/>
</dbReference>
<keyword evidence="2" id="KW-1185">Reference proteome</keyword>
<name>A0A820NCF6_9BILA</name>
<protein>
    <submittedName>
        <fullName evidence="1">Uncharacterized protein</fullName>
    </submittedName>
</protein>
<comment type="caution">
    <text evidence="1">The sequence shown here is derived from an EMBL/GenBank/DDBJ whole genome shotgun (WGS) entry which is preliminary data.</text>
</comment>
<reference evidence="1" key="1">
    <citation type="submission" date="2021-02" db="EMBL/GenBank/DDBJ databases">
        <authorList>
            <person name="Nowell W R."/>
        </authorList>
    </citation>
    <scope>NUCLEOTIDE SEQUENCE</scope>
</reference>
<evidence type="ECO:0000313" key="2">
    <source>
        <dbReference type="Proteomes" id="UP000663866"/>
    </source>
</evidence>
<organism evidence="1 2">
    <name type="scientific">Rotaria magnacalcarata</name>
    <dbReference type="NCBI Taxonomy" id="392030"/>
    <lineage>
        <taxon>Eukaryota</taxon>
        <taxon>Metazoa</taxon>
        <taxon>Spiralia</taxon>
        <taxon>Gnathifera</taxon>
        <taxon>Rotifera</taxon>
        <taxon>Eurotatoria</taxon>
        <taxon>Bdelloidea</taxon>
        <taxon>Philodinida</taxon>
        <taxon>Philodinidae</taxon>
        <taxon>Rotaria</taxon>
    </lineage>
</organism>
<proteinExistence type="predicted"/>
<gene>
    <name evidence="1" type="ORF">OVN521_LOCUS33943</name>
</gene>
<sequence length="253" mass="29069">MLEKFLETQQKRLPGSNVIPALLIRPAELALFMTDLIHVINQARDPNPDELIGRCLLKRFSDEIIKTEAEFQEKFFAKVASYAKKKMWDLAKNRIYTSNSILLSSQSLQNCIEEAQVRLNSYRDPEELINKIRAIYNETTDEATQKIQSSALSEETKQKLQTLTERICRENNINKAIEKPELKCDVDRCEKCGRQAATISIVHKCSNIQQGNYYRYDEHQMVCDACRRLAKINVTTVNCASCGASRIIRSFIN</sequence>
<accession>A0A820NCF6</accession>
<evidence type="ECO:0000313" key="1">
    <source>
        <dbReference type="EMBL" id="CAF4385013.1"/>
    </source>
</evidence>